<name>A0A9Y2JM51_9PSEU</name>
<feature type="domain" description="HTH tetR-type" evidence="3">
    <location>
        <begin position="9"/>
        <end position="69"/>
    </location>
</feature>
<dbReference type="EMBL" id="CP127295">
    <property type="protein sequence ID" value="WIX99373.1"/>
    <property type="molecule type" value="Genomic_DNA"/>
</dbReference>
<dbReference type="InterPro" id="IPR001647">
    <property type="entry name" value="HTH_TetR"/>
</dbReference>
<dbReference type="AlphaFoldDB" id="A0A9Y2JM51"/>
<organism evidence="4 5">
    <name type="scientific">Amycolatopsis mongoliensis</name>
    <dbReference type="NCBI Taxonomy" id="715475"/>
    <lineage>
        <taxon>Bacteria</taxon>
        <taxon>Bacillati</taxon>
        <taxon>Actinomycetota</taxon>
        <taxon>Actinomycetes</taxon>
        <taxon>Pseudonocardiales</taxon>
        <taxon>Pseudonocardiaceae</taxon>
        <taxon>Amycolatopsis</taxon>
    </lineage>
</organism>
<proteinExistence type="predicted"/>
<dbReference type="Pfam" id="PF17920">
    <property type="entry name" value="TetR_C_16"/>
    <property type="match status" value="1"/>
</dbReference>
<dbReference type="InterPro" id="IPR009057">
    <property type="entry name" value="Homeodomain-like_sf"/>
</dbReference>
<dbReference type="PROSITE" id="PS50977">
    <property type="entry name" value="HTH_TETR_2"/>
    <property type="match status" value="1"/>
</dbReference>
<dbReference type="Proteomes" id="UP001239397">
    <property type="component" value="Chromosome"/>
</dbReference>
<dbReference type="Gene3D" id="1.10.10.60">
    <property type="entry name" value="Homeodomain-like"/>
    <property type="match status" value="1"/>
</dbReference>
<evidence type="ECO:0000313" key="5">
    <source>
        <dbReference type="Proteomes" id="UP001239397"/>
    </source>
</evidence>
<feature type="DNA-binding region" description="H-T-H motif" evidence="2">
    <location>
        <begin position="32"/>
        <end position="51"/>
    </location>
</feature>
<dbReference type="SUPFAM" id="SSF48498">
    <property type="entry name" value="Tetracyclin repressor-like, C-terminal domain"/>
    <property type="match status" value="1"/>
</dbReference>
<keyword evidence="5" id="KW-1185">Reference proteome</keyword>
<dbReference type="RefSeq" id="WP_285995855.1">
    <property type="nucleotide sequence ID" value="NZ_CP127295.1"/>
</dbReference>
<evidence type="ECO:0000259" key="3">
    <source>
        <dbReference type="PROSITE" id="PS50977"/>
    </source>
</evidence>
<dbReference type="PANTHER" id="PTHR30055">
    <property type="entry name" value="HTH-TYPE TRANSCRIPTIONAL REGULATOR RUTR"/>
    <property type="match status" value="1"/>
</dbReference>
<dbReference type="InterPro" id="IPR036271">
    <property type="entry name" value="Tet_transcr_reg_TetR-rel_C_sf"/>
</dbReference>
<protein>
    <submittedName>
        <fullName evidence="4">TetR family transcriptional regulator</fullName>
    </submittedName>
</protein>
<dbReference type="KEGG" id="amog:QRX60_35745"/>
<sequence length="194" mass="20938">MTEAPRRSDATRATILEAARRRFAADGFRRATIRSIAADADIDPSMVMRYYGSKDGLFAAAVDVELDLPDLAAADPGTVGELLTRQFLVLWERPPTDEILLTLLRSAVADDAVVEKMRQVFARQVTPAVLRFGDPADAPRRAGLVVSQLLGLALTRYVLRLPPVVALTPAEVVAEVGPTVQRYLSGGSSSPPVQ</sequence>
<evidence type="ECO:0000256" key="2">
    <source>
        <dbReference type="PROSITE-ProRule" id="PRU00335"/>
    </source>
</evidence>
<reference evidence="4 5" key="1">
    <citation type="submission" date="2023-06" db="EMBL/GenBank/DDBJ databases">
        <authorList>
            <person name="Oyuntsetseg B."/>
            <person name="Kim S.B."/>
        </authorList>
    </citation>
    <scope>NUCLEOTIDE SEQUENCE [LARGE SCALE GENOMIC DNA]</scope>
    <source>
        <strain evidence="4 5">4-36</strain>
    </source>
</reference>
<dbReference type="SUPFAM" id="SSF46689">
    <property type="entry name" value="Homeodomain-like"/>
    <property type="match status" value="1"/>
</dbReference>
<evidence type="ECO:0000313" key="4">
    <source>
        <dbReference type="EMBL" id="WIX99373.1"/>
    </source>
</evidence>
<dbReference type="Pfam" id="PF00440">
    <property type="entry name" value="TetR_N"/>
    <property type="match status" value="1"/>
</dbReference>
<dbReference type="InterPro" id="IPR050109">
    <property type="entry name" value="HTH-type_TetR-like_transc_reg"/>
</dbReference>
<gene>
    <name evidence="4" type="ORF">QRX60_35745</name>
</gene>
<dbReference type="GO" id="GO:0003700">
    <property type="term" value="F:DNA-binding transcription factor activity"/>
    <property type="evidence" value="ECO:0007669"/>
    <property type="project" value="TreeGrafter"/>
</dbReference>
<dbReference type="InterPro" id="IPR041678">
    <property type="entry name" value="TetR_C_16"/>
</dbReference>
<accession>A0A9Y2JM51</accession>
<dbReference type="GO" id="GO:0000976">
    <property type="term" value="F:transcription cis-regulatory region binding"/>
    <property type="evidence" value="ECO:0007669"/>
    <property type="project" value="TreeGrafter"/>
</dbReference>
<keyword evidence="1 2" id="KW-0238">DNA-binding</keyword>
<dbReference type="Gene3D" id="1.10.357.10">
    <property type="entry name" value="Tetracycline Repressor, domain 2"/>
    <property type="match status" value="1"/>
</dbReference>
<dbReference type="PANTHER" id="PTHR30055:SF235">
    <property type="entry name" value="TRANSCRIPTIONAL REGULATORY PROTEIN"/>
    <property type="match status" value="1"/>
</dbReference>
<evidence type="ECO:0000256" key="1">
    <source>
        <dbReference type="ARBA" id="ARBA00023125"/>
    </source>
</evidence>